<evidence type="ECO:0000256" key="9">
    <source>
        <dbReference type="ARBA" id="ARBA00022842"/>
    </source>
</evidence>
<reference evidence="14 15" key="1">
    <citation type="submission" date="2017-03" db="EMBL/GenBank/DDBJ databases">
        <title>Genomes of endolithic fungi from Antarctica.</title>
        <authorList>
            <person name="Coleine C."/>
            <person name="Masonjones S."/>
            <person name="Stajich J.E."/>
        </authorList>
    </citation>
    <scope>NUCLEOTIDE SEQUENCE [LARGE SCALE GENOMIC DNA]</scope>
    <source>
        <strain evidence="14 15">CCFEE 5311</strain>
    </source>
</reference>
<comment type="catalytic activity">
    <reaction evidence="12">
        <text>(6S)-5,6,7,8-tetrahydrofolyl-(gamma-L-Glu)(n) + L-glutamate + ATP = (6S)-5,6,7,8-tetrahydrofolyl-(gamma-L-Glu)(n+1) + ADP + phosphate + H(+)</text>
        <dbReference type="Rhea" id="RHEA:10580"/>
        <dbReference type="Rhea" id="RHEA-COMP:14738"/>
        <dbReference type="Rhea" id="RHEA-COMP:14740"/>
        <dbReference type="ChEBI" id="CHEBI:15378"/>
        <dbReference type="ChEBI" id="CHEBI:29985"/>
        <dbReference type="ChEBI" id="CHEBI:30616"/>
        <dbReference type="ChEBI" id="CHEBI:43474"/>
        <dbReference type="ChEBI" id="CHEBI:141005"/>
        <dbReference type="ChEBI" id="CHEBI:456216"/>
        <dbReference type="EC" id="6.3.2.17"/>
    </reaction>
</comment>
<feature type="domain" description="Mur ligase central" evidence="13">
    <location>
        <begin position="172"/>
        <end position="286"/>
    </location>
</feature>
<dbReference type="GO" id="GO:0006730">
    <property type="term" value="P:one-carbon metabolic process"/>
    <property type="evidence" value="ECO:0007669"/>
    <property type="project" value="UniProtKB-KW"/>
</dbReference>
<dbReference type="AlphaFoldDB" id="A0A4U0UPZ6"/>
<name>A0A4U0UPZ6_9PEZI</name>
<dbReference type="GO" id="GO:0005524">
    <property type="term" value="F:ATP binding"/>
    <property type="evidence" value="ECO:0007669"/>
    <property type="project" value="UniProtKB-KW"/>
</dbReference>
<evidence type="ECO:0000256" key="5">
    <source>
        <dbReference type="ARBA" id="ARBA00022598"/>
    </source>
</evidence>
<gene>
    <name evidence="14" type="ORF">B0A54_10615</name>
</gene>
<dbReference type="GO" id="GO:0046872">
    <property type="term" value="F:metal ion binding"/>
    <property type="evidence" value="ECO:0007669"/>
    <property type="project" value="UniProtKB-KW"/>
</dbReference>
<dbReference type="OrthoDB" id="5212574at2759"/>
<comment type="similarity">
    <text evidence="2">Belongs to the folylpolyglutamate synthase family.</text>
</comment>
<organism evidence="14 15">
    <name type="scientific">Friedmanniomyces endolithicus</name>
    <dbReference type="NCBI Taxonomy" id="329885"/>
    <lineage>
        <taxon>Eukaryota</taxon>
        <taxon>Fungi</taxon>
        <taxon>Dikarya</taxon>
        <taxon>Ascomycota</taxon>
        <taxon>Pezizomycotina</taxon>
        <taxon>Dothideomycetes</taxon>
        <taxon>Dothideomycetidae</taxon>
        <taxon>Mycosphaerellales</taxon>
        <taxon>Teratosphaeriaceae</taxon>
        <taxon>Friedmanniomyces</taxon>
    </lineage>
</organism>
<dbReference type="Pfam" id="PF08245">
    <property type="entry name" value="Mur_ligase_M"/>
    <property type="match status" value="1"/>
</dbReference>
<keyword evidence="7" id="KW-0547">Nucleotide-binding</keyword>
<evidence type="ECO:0000256" key="11">
    <source>
        <dbReference type="ARBA" id="ARBA00030876"/>
    </source>
</evidence>
<comment type="pathway">
    <text evidence="1">Cofactor biosynthesis; tetrahydrofolylpolyglutamate biosynthesis.</text>
</comment>
<evidence type="ECO:0000256" key="3">
    <source>
        <dbReference type="ARBA" id="ARBA00013025"/>
    </source>
</evidence>
<keyword evidence="4" id="KW-0554">One-carbon metabolism</keyword>
<accession>A0A4U0UPZ6</accession>
<evidence type="ECO:0000313" key="15">
    <source>
        <dbReference type="Proteomes" id="UP000310066"/>
    </source>
</evidence>
<dbReference type="SUPFAM" id="SSF53623">
    <property type="entry name" value="MurD-like peptide ligases, catalytic domain"/>
    <property type="match status" value="1"/>
</dbReference>
<evidence type="ECO:0000256" key="4">
    <source>
        <dbReference type="ARBA" id="ARBA00022563"/>
    </source>
</evidence>
<dbReference type="PANTHER" id="PTHR11136">
    <property type="entry name" value="FOLYLPOLYGLUTAMATE SYNTHASE-RELATED"/>
    <property type="match status" value="1"/>
</dbReference>
<dbReference type="InterPro" id="IPR036565">
    <property type="entry name" value="Mur-like_cat_sf"/>
</dbReference>
<dbReference type="SUPFAM" id="SSF53244">
    <property type="entry name" value="MurD-like peptide ligases, peptide-binding domain"/>
    <property type="match status" value="1"/>
</dbReference>
<evidence type="ECO:0000256" key="10">
    <source>
        <dbReference type="ARBA" id="ARBA00030592"/>
    </source>
</evidence>
<dbReference type="Proteomes" id="UP000310066">
    <property type="component" value="Unassembled WGS sequence"/>
</dbReference>
<dbReference type="Gene3D" id="3.90.190.20">
    <property type="entry name" value="Mur ligase, C-terminal domain"/>
    <property type="match status" value="1"/>
</dbReference>
<dbReference type="GO" id="GO:0004326">
    <property type="term" value="F:tetrahydrofolylpolyglutamate synthase activity"/>
    <property type="evidence" value="ECO:0007669"/>
    <property type="project" value="UniProtKB-EC"/>
</dbReference>
<evidence type="ECO:0000259" key="13">
    <source>
        <dbReference type="Pfam" id="PF08245"/>
    </source>
</evidence>
<dbReference type="GO" id="GO:0005739">
    <property type="term" value="C:mitochondrion"/>
    <property type="evidence" value="ECO:0007669"/>
    <property type="project" value="TreeGrafter"/>
</dbReference>
<dbReference type="InterPro" id="IPR001645">
    <property type="entry name" value="Folylpolyglutamate_synth"/>
</dbReference>
<evidence type="ECO:0000256" key="2">
    <source>
        <dbReference type="ARBA" id="ARBA00008276"/>
    </source>
</evidence>
<evidence type="ECO:0000313" key="14">
    <source>
        <dbReference type="EMBL" id="TKA38011.1"/>
    </source>
</evidence>
<evidence type="ECO:0000256" key="7">
    <source>
        <dbReference type="ARBA" id="ARBA00022741"/>
    </source>
</evidence>
<keyword evidence="5" id="KW-0436">Ligase</keyword>
<dbReference type="PANTHER" id="PTHR11136:SF5">
    <property type="entry name" value="FOLYLPOLYGLUTAMATE SYNTHASE, MITOCHONDRIAL"/>
    <property type="match status" value="1"/>
</dbReference>
<evidence type="ECO:0000256" key="12">
    <source>
        <dbReference type="ARBA" id="ARBA00047493"/>
    </source>
</evidence>
<dbReference type="EC" id="6.3.2.17" evidence="3"/>
<evidence type="ECO:0000256" key="1">
    <source>
        <dbReference type="ARBA" id="ARBA00005150"/>
    </source>
</evidence>
<comment type="caution">
    <text evidence="14">The sequence shown here is derived from an EMBL/GenBank/DDBJ whole genome shotgun (WGS) entry which is preliminary data.</text>
</comment>
<keyword evidence="6" id="KW-0479">Metal-binding</keyword>
<evidence type="ECO:0000256" key="8">
    <source>
        <dbReference type="ARBA" id="ARBA00022840"/>
    </source>
</evidence>
<dbReference type="UniPathway" id="UPA00850"/>
<sequence>MDRTYERALETIEVRKRTRRPIAASPSKAALPPRLLAGSGTPQLRGTPSLAGIAEWLQQIGHSAEDINALNIIHVAGTKGKGSTCAFAESFLRARGRRIGYPAKTGLYTSPHLIYPEERIRLDGITISRERFARYFFEIFDRLPQLHSPYDSDLPVVQRGPRNLQLYALLAFHVFIRENVDVVVLETHSGGEYDATNVVEKPLVTAITTLGMDHVATLGPSMKNIAWHKGGIFKSGAAALSAVQADDADGTVNRVLRERAEAKSEVVRFVAEDERLPAGTRQLEPSVQRKNASLALAAAEAWLEARCSGKELSDVDIHAGVEQWSWPGRFQVVHDASVKGCTWYLDAAHNDMSVSIAAQWFAAETAAMTDIPASSLKSGEEGARILIFSHINELRDSVALLGSLAIALRDCKAEIEHVIFTKYATVNTCEETTDGRSTSETEMLRATWRKCQPGTRIWDELSIQAAVDRARDNVKSSTSRTGQILVTGSQHLVGPVLEILQA</sequence>
<dbReference type="InterPro" id="IPR013221">
    <property type="entry name" value="Mur_ligase_cen"/>
</dbReference>
<dbReference type="Gene3D" id="3.40.1190.10">
    <property type="entry name" value="Mur-like, catalytic domain"/>
    <property type="match status" value="1"/>
</dbReference>
<evidence type="ECO:0000256" key="6">
    <source>
        <dbReference type="ARBA" id="ARBA00022723"/>
    </source>
</evidence>
<keyword evidence="9" id="KW-0460">Magnesium</keyword>
<dbReference type="InterPro" id="IPR036615">
    <property type="entry name" value="Mur_ligase_C_dom_sf"/>
</dbReference>
<keyword evidence="8" id="KW-0067">ATP-binding</keyword>
<dbReference type="EMBL" id="NAJP01000048">
    <property type="protein sequence ID" value="TKA38011.1"/>
    <property type="molecule type" value="Genomic_DNA"/>
</dbReference>
<protein>
    <recommendedName>
        <fullName evidence="3">tetrahydrofolate synthase</fullName>
        <ecNumber evidence="3">6.3.2.17</ecNumber>
    </recommendedName>
    <alternativeName>
        <fullName evidence="11">Folylpoly-gamma-glutamate synthetase</fullName>
    </alternativeName>
    <alternativeName>
        <fullName evidence="10">Tetrahydrofolylpolyglutamate synthase</fullName>
    </alternativeName>
</protein>
<dbReference type="NCBIfam" id="TIGR01499">
    <property type="entry name" value="folC"/>
    <property type="match status" value="1"/>
</dbReference>
<dbReference type="STRING" id="329885.A0A4U0UPZ6"/>
<proteinExistence type="inferred from homology"/>
<dbReference type="GO" id="GO:0005829">
    <property type="term" value="C:cytosol"/>
    <property type="evidence" value="ECO:0007669"/>
    <property type="project" value="TreeGrafter"/>
</dbReference>